<gene>
    <name evidence="1" type="ORF">J41TS12_41450</name>
</gene>
<evidence type="ECO:0000313" key="1">
    <source>
        <dbReference type="EMBL" id="GIO39284.1"/>
    </source>
</evidence>
<sequence>MSYGKLKFSHTCTNESEKYILVGSGVDYISEHDSPEEAAEALGKISIGESKWGHVRVLYPGETFTFEYVKQLYPDENDVDWSLE</sequence>
<dbReference type="Proteomes" id="UP000681162">
    <property type="component" value="Unassembled WGS sequence"/>
</dbReference>
<dbReference type="AlphaFoldDB" id="A0A919XWG3"/>
<keyword evidence="2" id="KW-1185">Reference proteome</keyword>
<proteinExistence type="predicted"/>
<accession>A0A919XWG3</accession>
<dbReference type="EMBL" id="BORR01000020">
    <property type="protein sequence ID" value="GIO39284.1"/>
    <property type="molecule type" value="Genomic_DNA"/>
</dbReference>
<evidence type="ECO:0000313" key="2">
    <source>
        <dbReference type="Proteomes" id="UP000681162"/>
    </source>
</evidence>
<dbReference type="RefSeq" id="WP_212942406.1">
    <property type="nucleotide sequence ID" value="NZ_BORR01000020.1"/>
</dbReference>
<organism evidence="1 2">
    <name type="scientific">Paenibacillus antibioticophila</name>
    <dbReference type="NCBI Taxonomy" id="1274374"/>
    <lineage>
        <taxon>Bacteria</taxon>
        <taxon>Bacillati</taxon>
        <taxon>Bacillota</taxon>
        <taxon>Bacilli</taxon>
        <taxon>Bacillales</taxon>
        <taxon>Paenibacillaceae</taxon>
        <taxon>Paenibacillus</taxon>
    </lineage>
</organism>
<protein>
    <submittedName>
        <fullName evidence="1">Uncharacterized protein</fullName>
    </submittedName>
</protein>
<name>A0A919XWG3_9BACL</name>
<reference evidence="1 2" key="1">
    <citation type="submission" date="2021-03" db="EMBL/GenBank/DDBJ databases">
        <title>Antimicrobial resistance genes in bacteria isolated from Japanese honey, and their potential for conferring macrolide and lincosamide resistance in the American foulbrood pathogen Paenibacillus larvae.</title>
        <authorList>
            <person name="Okamoto M."/>
            <person name="Kumagai M."/>
            <person name="Kanamori H."/>
            <person name="Takamatsu D."/>
        </authorList>
    </citation>
    <scope>NUCLEOTIDE SEQUENCE [LARGE SCALE GENOMIC DNA]</scope>
    <source>
        <strain evidence="1 2">J41TS12</strain>
    </source>
</reference>
<comment type="caution">
    <text evidence="1">The sequence shown here is derived from an EMBL/GenBank/DDBJ whole genome shotgun (WGS) entry which is preliminary data.</text>
</comment>